<gene>
    <name evidence="9" type="ORF">ACJRO7_027496</name>
</gene>
<dbReference type="InterPro" id="IPR001330">
    <property type="entry name" value="Prenyltrans"/>
</dbReference>
<evidence type="ECO:0000259" key="8">
    <source>
        <dbReference type="Pfam" id="PF00432"/>
    </source>
</evidence>
<dbReference type="EMBL" id="JBJKBG010000007">
    <property type="protein sequence ID" value="KAL3730494.1"/>
    <property type="molecule type" value="Genomic_DNA"/>
</dbReference>
<dbReference type="AlphaFoldDB" id="A0ABD3JW39"/>
<dbReference type="GO" id="GO:0004659">
    <property type="term" value="F:prenyltransferase activity"/>
    <property type="evidence" value="ECO:0007669"/>
    <property type="project" value="UniProtKB-KW"/>
</dbReference>
<comment type="caution">
    <text evidence="9">The sequence shown here is derived from an EMBL/GenBank/DDBJ whole genome shotgun (WGS) entry which is preliminary data.</text>
</comment>
<organism evidence="9 10">
    <name type="scientific">Eucalyptus globulus</name>
    <name type="common">Tasmanian blue gum</name>
    <dbReference type="NCBI Taxonomy" id="34317"/>
    <lineage>
        <taxon>Eukaryota</taxon>
        <taxon>Viridiplantae</taxon>
        <taxon>Streptophyta</taxon>
        <taxon>Embryophyta</taxon>
        <taxon>Tracheophyta</taxon>
        <taxon>Spermatophyta</taxon>
        <taxon>Magnoliopsida</taxon>
        <taxon>eudicotyledons</taxon>
        <taxon>Gunneridae</taxon>
        <taxon>Pentapetalae</taxon>
        <taxon>rosids</taxon>
        <taxon>malvids</taxon>
        <taxon>Myrtales</taxon>
        <taxon>Myrtaceae</taxon>
        <taxon>Myrtoideae</taxon>
        <taxon>Eucalypteae</taxon>
        <taxon>Eucalyptus</taxon>
    </lineage>
</organism>
<dbReference type="Pfam" id="PF00432">
    <property type="entry name" value="Prenyltrans"/>
    <property type="match status" value="2"/>
</dbReference>
<reference evidence="9 10" key="1">
    <citation type="submission" date="2024-11" db="EMBL/GenBank/DDBJ databases">
        <title>Chromosome-level genome assembly of Eucalyptus globulus Labill. provides insights into its genome evolution.</title>
        <authorList>
            <person name="Li X."/>
        </authorList>
    </citation>
    <scope>NUCLEOTIDE SEQUENCE [LARGE SCALE GENOMIC DNA]</scope>
    <source>
        <strain evidence="9">CL2024</strain>
        <tissue evidence="9">Fresh tender leaves</tissue>
    </source>
</reference>
<dbReference type="Proteomes" id="UP001634007">
    <property type="component" value="Unassembled WGS sequence"/>
</dbReference>
<keyword evidence="5" id="KW-0479">Metal-binding</keyword>
<evidence type="ECO:0000256" key="6">
    <source>
        <dbReference type="ARBA" id="ARBA00022737"/>
    </source>
</evidence>
<evidence type="ECO:0000256" key="4">
    <source>
        <dbReference type="ARBA" id="ARBA00022679"/>
    </source>
</evidence>
<comment type="cofactor">
    <cofactor evidence="1">
        <name>Zn(2+)</name>
        <dbReference type="ChEBI" id="CHEBI:29105"/>
    </cofactor>
</comment>
<keyword evidence="4" id="KW-0808">Transferase</keyword>
<dbReference type="SUPFAM" id="SSF48239">
    <property type="entry name" value="Terpenoid cyclases/Protein prenyltransferases"/>
    <property type="match status" value="1"/>
</dbReference>
<keyword evidence="6" id="KW-0677">Repeat</keyword>
<feature type="domain" description="Prenyltransferase alpha-alpha toroid" evidence="8">
    <location>
        <begin position="6"/>
        <end position="49"/>
    </location>
</feature>
<dbReference type="PANTHER" id="PTHR11774:SF16">
    <property type="entry name" value="GERANYLGERANYL TRANSFERASE TYPE-2 SUBUNIT BETA 1-RELATED"/>
    <property type="match status" value="1"/>
</dbReference>
<dbReference type="PANTHER" id="PTHR11774">
    <property type="entry name" value="GERANYLGERANYL TRANSFERASE TYPE BETA SUBUNIT"/>
    <property type="match status" value="1"/>
</dbReference>
<dbReference type="Gene3D" id="1.50.10.20">
    <property type="match status" value="2"/>
</dbReference>
<dbReference type="InterPro" id="IPR045089">
    <property type="entry name" value="PGGT1B-like"/>
</dbReference>
<evidence type="ECO:0000313" key="10">
    <source>
        <dbReference type="Proteomes" id="UP001634007"/>
    </source>
</evidence>
<feature type="domain" description="Prenyltransferase alpha-alpha toroid" evidence="8">
    <location>
        <begin position="53"/>
        <end position="200"/>
    </location>
</feature>
<evidence type="ECO:0000313" key="9">
    <source>
        <dbReference type="EMBL" id="KAL3730494.1"/>
    </source>
</evidence>
<sequence length="200" mass="22242">MGELAGNKHVKYILSVEKKKDSFESVVMEHLRLNGAYWGLATLDLLENLTPLNGAYWGLTILDLLGKLGSADSNEVVSWILQCQHESHLADCAGGFGGNIRRFLYLPYTLIAAQTSALFDKLDFLDINKVTDYILWNKGAVRNEDGSFSGDVWGEVYSRFSHFAICCFAILKQLDSINVENAVRYIVSCKTMDSGFGCIP</sequence>
<keyword evidence="3" id="KW-0637">Prenyltransferase</keyword>
<protein>
    <recommendedName>
        <fullName evidence="8">Prenyltransferase alpha-alpha toroid domain-containing protein</fullName>
    </recommendedName>
</protein>
<dbReference type="InterPro" id="IPR008930">
    <property type="entry name" value="Terpenoid_cyclase/PrenylTrfase"/>
</dbReference>
<accession>A0ABD3JW39</accession>
<feature type="non-terminal residue" evidence="9">
    <location>
        <position position="200"/>
    </location>
</feature>
<keyword evidence="10" id="KW-1185">Reference proteome</keyword>
<dbReference type="GO" id="GO:0046872">
    <property type="term" value="F:metal ion binding"/>
    <property type="evidence" value="ECO:0007669"/>
    <property type="project" value="UniProtKB-KW"/>
</dbReference>
<keyword evidence="7" id="KW-0862">Zinc</keyword>
<name>A0ABD3JW39_EUCGL</name>
<evidence type="ECO:0000256" key="7">
    <source>
        <dbReference type="ARBA" id="ARBA00022833"/>
    </source>
</evidence>
<evidence type="ECO:0000256" key="5">
    <source>
        <dbReference type="ARBA" id="ARBA00022723"/>
    </source>
</evidence>
<comment type="similarity">
    <text evidence="2">Belongs to the protein prenyltransferase subunit beta family.</text>
</comment>
<proteinExistence type="inferred from homology"/>
<evidence type="ECO:0000256" key="2">
    <source>
        <dbReference type="ARBA" id="ARBA00010497"/>
    </source>
</evidence>
<evidence type="ECO:0000256" key="3">
    <source>
        <dbReference type="ARBA" id="ARBA00022602"/>
    </source>
</evidence>
<evidence type="ECO:0000256" key="1">
    <source>
        <dbReference type="ARBA" id="ARBA00001947"/>
    </source>
</evidence>